<evidence type="ECO:0000256" key="2">
    <source>
        <dbReference type="ARBA" id="ARBA00022676"/>
    </source>
</evidence>
<keyword evidence="7" id="KW-0961">Cell wall biogenesis/degradation</keyword>
<accession>A0A9D5A962</accession>
<evidence type="ECO:0000256" key="7">
    <source>
        <dbReference type="ARBA" id="ARBA00023316"/>
    </source>
</evidence>
<dbReference type="GO" id="GO:0012505">
    <property type="term" value="C:endomembrane system"/>
    <property type="evidence" value="ECO:0007669"/>
    <property type="project" value="UniProtKB-SubCell"/>
</dbReference>
<keyword evidence="10" id="KW-1185">Reference proteome</keyword>
<dbReference type="InterPro" id="IPR005150">
    <property type="entry name" value="Cellulose_synth"/>
</dbReference>
<organism evidence="9 10">
    <name type="scientific">Pisum sativum</name>
    <name type="common">Garden pea</name>
    <name type="synonym">Lathyrus oleraceus</name>
    <dbReference type="NCBI Taxonomy" id="3888"/>
    <lineage>
        <taxon>Eukaryota</taxon>
        <taxon>Viridiplantae</taxon>
        <taxon>Streptophyta</taxon>
        <taxon>Embryophyta</taxon>
        <taxon>Tracheophyta</taxon>
        <taxon>Spermatophyta</taxon>
        <taxon>Magnoliopsida</taxon>
        <taxon>eudicotyledons</taxon>
        <taxon>Gunneridae</taxon>
        <taxon>Pentapetalae</taxon>
        <taxon>rosids</taxon>
        <taxon>fabids</taxon>
        <taxon>Fabales</taxon>
        <taxon>Fabaceae</taxon>
        <taxon>Papilionoideae</taxon>
        <taxon>50 kb inversion clade</taxon>
        <taxon>NPAAA clade</taxon>
        <taxon>Hologalegina</taxon>
        <taxon>IRL clade</taxon>
        <taxon>Fabeae</taxon>
        <taxon>Lathyrus</taxon>
    </lineage>
</organism>
<sequence length="241" mass="27504">MSGWREVTTVQFVERRWNSMRQYTLDNLEQVHSSTSENAMNLSSDVHGLPKASVSDAEIKPNDLPYHNGVEHCVCCWEDGDQLFKEVEGIIRRHINISVLPSVQPFHEIAYPLWLTSAICEIWFALSGILDQFPKWSPINREIYLDRLAIRYDRDGEPSQLALIGVFVSTENPLKEPPLIIANTVLSILSIDYPTNKVFCYVSDDGSAMLTFEALSETVSWKLQEAIAPKFEEECCFWKAC</sequence>
<proteinExistence type="predicted"/>
<name>A0A9D5A962_PEA</name>
<dbReference type="GO" id="GO:0016760">
    <property type="term" value="F:cellulose synthase (UDP-forming) activity"/>
    <property type="evidence" value="ECO:0007669"/>
    <property type="project" value="InterPro"/>
</dbReference>
<comment type="subcellular location">
    <subcellularLocation>
        <location evidence="1">Endomembrane system</location>
    </subcellularLocation>
</comment>
<gene>
    <name evidence="9" type="ORF">KIW84_064503</name>
</gene>
<protein>
    <submittedName>
        <fullName evidence="9">Uncharacterized protein</fullName>
    </submittedName>
</protein>
<dbReference type="GO" id="GO:0016020">
    <property type="term" value="C:membrane"/>
    <property type="evidence" value="ECO:0007669"/>
    <property type="project" value="InterPro"/>
</dbReference>
<evidence type="ECO:0000256" key="6">
    <source>
        <dbReference type="ARBA" id="ARBA00023136"/>
    </source>
</evidence>
<evidence type="ECO:0000256" key="4">
    <source>
        <dbReference type="ARBA" id="ARBA00022692"/>
    </source>
</evidence>
<keyword evidence="5" id="KW-1133">Transmembrane helix</keyword>
<reference evidence="9 10" key="1">
    <citation type="journal article" date="2022" name="Nat. Genet.">
        <title>Improved pea reference genome and pan-genome highlight genomic features and evolutionary characteristics.</title>
        <authorList>
            <person name="Yang T."/>
            <person name="Liu R."/>
            <person name="Luo Y."/>
            <person name="Hu S."/>
            <person name="Wang D."/>
            <person name="Wang C."/>
            <person name="Pandey M.K."/>
            <person name="Ge S."/>
            <person name="Xu Q."/>
            <person name="Li N."/>
            <person name="Li G."/>
            <person name="Huang Y."/>
            <person name="Saxena R.K."/>
            <person name="Ji Y."/>
            <person name="Li M."/>
            <person name="Yan X."/>
            <person name="He Y."/>
            <person name="Liu Y."/>
            <person name="Wang X."/>
            <person name="Xiang C."/>
            <person name="Varshney R.K."/>
            <person name="Ding H."/>
            <person name="Gao S."/>
            <person name="Zong X."/>
        </authorList>
    </citation>
    <scope>NUCLEOTIDE SEQUENCE [LARGE SCALE GENOMIC DNA]</scope>
    <source>
        <strain evidence="9 10">cv. Zhongwan 6</strain>
    </source>
</reference>
<evidence type="ECO:0000256" key="1">
    <source>
        <dbReference type="ARBA" id="ARBA00004308"/>
    </source>
</evidence>
<evidence type="ECO:0000313" key="10">
    <source>
        <dbReference type="Proteomes" id="UP001058974"/>
    </source>
</evidence>
<dbReference type="EMBL" id="JAMSHJ010000006">
    <property type="protein sequence ID" value="KAI5399143.1"/>
    <property type="molecule type" value="Genomic_DNA"/>
</dbReference>
<evidence type="ECO:0000256" key="5">
    <source>
        <dbReference type="ARBA" id="ARBA00022989"/>
    </source>
</evidence>
<feature type="binding site" evidence="8">
    <location>
        <position position="175"/>
    </location>
    <ligand>
        <name>UDP-alpha-D-glucose</name>
        <dbReference type="ChEBI" id="CHEBI:58885"/>
    </ligand>
</feature>
<evidence type="ECO:0000256" key="8">
    <source>
        <dbReference type="PIRSR" id="PIRSR605150-2"/>
    </source>
</evidence>
<feature type="binding site" evidence="8">
    <location>
        <position position="169"/>
    </location>
    <ligand>
        <name>UDP-alpha-D-glucose</name>
        <dbReference type="ChEBI" id="CHEBI:58885"/>
    </ligand>
</feature>
<dbReference type="GO" id="GO:0071555">
    <property type="term" value="P:cell wall organization"/>
    <property type="evidence" value="ECO:0007669"/>
    <property type="project" value="UniProtKB-KW"/>
</dbReference>
<comment type="caution">
    <text evidence="9">The sequence shown here is derived from an EMBL/GenBank/DDBJ whole genome shotgun (WGS) entry which is preliminary data.</text>
</comment>
<keyword evidence="2" id="KW-0328">Glycosyltransferase</keyword>
<dbReference type="GO" id="GO:0030244">
    <property type="term" value="P:cellulose biosynthetic process"/>
    <property type="evidence" value="ECO:0007669"/>
    <property type="project" value="InterPro"/>
</dbReference>
<keyword evidence="3" id="KW-0808">Transferase</keyword>
<evidence type="ECO:0000313" key="9">
    <source>
        <dbReference type="EMBL" id="KAI5399143.1"/>
    </source>
</evidence>
<dbReference type="Gramene" id="Psat06G0450300-T1">
    <property type="protein sequence ID" value="KAI5399143.1"/>
    <property type="gene ID" value="KIW84_064503"/>
</dbReference>
<evidence type="ECO:0000256" key="3">
    <source>
        <dbReference type="ARBA" id="ARBA00022679"/>
    </source>
</evidence>
<keyword evidence="6" id="KW-0472">Membrane</keyword>
<keyword evidence="4" id="KW-0812">Transmembrane</keyword>
<feature type="binding site" evidence="8">
    <location>
        <position position="176"/>
    </location>
    <ligand>
        <name>UDP-alpha-D-glucose</name>
        <dbReference type="ChEBI" id="CHEBI:58885"/>
    </ligand>
</feature>
<dbReference type="AlphaFoldDB" id="A0A9D5A962"/>
<feature type="binding site" evidence="8">
    <location>
        <position position="205"/>
    </location>
    <ligand>
        <name>UDP-alpha-D-glucose</name>
        <dbReference type="ChEBI" id="CHEBI:58885"/>
    </ligand>
</feature>
<dbReference type="Proteomes" id="UP001058974">
    <property type="component" value="Chromosome 6"/>
</dbReference>
<dbReference type="Pfam" id="PF03552">
    <property type="entry name" value="Cellulose_synt"/>
    <property type="match status" value="1"/>
</dbReference>
<dbReference type="PANTHER" id="PTHR13301">
    <property type="entry name" value="X-BOX TRANSCRIPTION FACTOR-RELATED"/>
    <property type="match status" value="1"/>
</dbReference>